<dbReference type="EMBL" id="JASBWS010000028">
    <property type="protein sequence ID" value="KAJ9109814.1"/>
    <property type="molecule type" value="Genomic_DNA"/>
</dbReference>
<name>A0ACC2WF52_9TREE</name>
<dbReference type="Proteomes" id="UP001230649">
    <property type="component" value="Unassembled WGS sequence"/>
</dbReference>
<reference evidence="1" key="1">
    <citation type="submission" date="2023-04" db="EMBL/GenBank/DDBJ databases">
        <title>Draft Genome sequencing of Naganishia species isolated from polar environments using Oxford Nanopore Technology.</title>
        <authorList>
            <person name="Leo P."/>
            <person name="Venkateswaran K."/>
        </authorList>
    </citation>
    <scope>NUCLEOTIDE SEQUENCE</scope>
    <source>
        <strain evidence="1">MNA-CCFEE 5262</strain>
    </source>
</reference>
<evidence type="ECO:0000313" key="1">
    <source>
        <dbReference type="EMBL" id="KAJ9109814.1"/>
    </source>
</evidence>
<comment type="caution">
    <text evidence="1">The sequence shown here is derived from an EMBL/GenBank/DDBJ whole genome shotgun (WGS) entry which is preliminary data.</text>
</comment>
<gene>
    <name evidence="1" type="ORF">QFC20_003230</name>
</gene>
<sequence>MLSYAQVALLIVLLATATLLFLNNAHRAERRTVKGRSVALTGAPDAGKTSIFSVLALQDRPATHTSLTSSSSTIRLPSSSSSLTLIDLPGHPRMRSETEKTLRKDDVRGVVFVVDVAALVRNAAMVAEDLVSVLTALAAKQTATPPRLLIIANKTDLLVPSTSSNANGEASAIPSKTRQLALDRLTTLLQRELTRIKSSRLATASSRIEGIDKVASGSPTSFLGFFKRFFSGAAGAAEEKEGEADGEAVWGGAGPFEFKDVEGVDVEFAVGSAVKEGGLKEVWDWLSDL</sequence>
<organism evidence="1 2">
    <name type="scientific">Naganishia adeliensis</name>
    <dbReference type="NCBI Taxonomy" id="92952"/>
    <lineage>
        <taxon>Eukaryota</taxon>
        <taxon>Fungi</taxon>
        <taxon>Dikarya</taxon>
        <taxon>Basidiomycota</taxon>
        <taxon>Agaricomycotina</taxon>
        <taxon>Tremellomycetes</taxon>
        <taxon>Filobasidiales</taxon>
        <taxon>Filobasidiaceae</taxon>
        <taxon>Naganishia</taxon>
    </lineage>
</organism>
<protein>
    <submittedName>
        <fullName evidence="1">Uncharacterized protein</fullName>
    </submittedName>
</protein>
<evidence type="ECO:0000313" key="2">
    <source>
        <dbReference type="Proteomes" id="UP001230649"/>
    </source>
</evidence>
<keyword evidence="2" id="KW-1185">Reference proteome</keyword>
<proteinExistence type="predicted"/>
<accession>A0ACC2WF52</accession>